<dbReference type="InterPro" id="IPR011006">
    <property type="entry name" value="CheY-like_superfamily"/>
</dbReference>
<evidence type="ECO:0000256" key="3">
    <source>
        <dbReference type="ARBA" id="ARBA00023163"/>
    </source>
</evidence>
<dbReference type="Pfam" id="PF00196">
    <property type="entry name" value="GerE"/>
    <property type="match status" value="1"/>
</dbReference>
<dbReference type="SMART" id="SM00421">
    <property type="entry name" value="HTH_LUXR"/>
    <property type="match status" value="1"/>
</dbReference>
<dbReference type="AlphaFoldDB" id="F6EU00"/>
<evidence type="ECO:0000259" key="6">
    <source>
        <dbReference type="PROSITE" id="PS50110"/>
    </source>
</evidence>
<dbReference type="EMBL" id="CP002798">
    <property type="protein sequence ID" value="AEG47807.1"/>
    <property type="molecule type" value="Genomic_DNA"/>
</dbReference>
<dbReference type="Gene3D" id="1.10.10.10">
    <property type="entry name" value="Winged helix-like DNA-binding domain superfamily/Winged helix DNA-binding domain"/>
    <property type="match status" value="1"/>
</dbReference>
<evidence type="ECO:0000259" key="5">
    <source>
        <dbReference type="PROSITE" id="PS50043"/>
    </source>
</evidence>
<dbReference type="Pfam" id="PF00072">
    <property type="entry name" value="Response_reg"/>
    <property type="match status" value="1"/>
</dbReference>
<dbReference type="InterPro" id="IPR036388">
    <property type="entry name" value="WH-like_DNA-bd_sf"/>
</dbReference>
<dbReference type="InterPro" id="IPR000792">
    <property type="entry name" value="Tscrpt_reg_LuxR_C"/>
</dbReference>
<dbReference type="HOGENOM" id="CLU_000445_90_4_5"/>
<feature type="domain" description="HTH luxR-type" evidence="5">
    <location>
        <begin position="136"/>
        <end position="201"/>
    </location>
</feature>
<dbReference type="PANTHER" id="PTHR44688:SF16">
    <property type="entry name" value="DNA-BINDING TRANSCRIPTIONAL ACTIVATOR DEVR_DOSR"/>
    <property type="match status" value="1"/>
</dbReference>
<dbReference type="GO" id="GO:0003677">
    <property type="term" value="F:DNA binding"/>
    <property type="evidence" value="ECO:0007669"/>
    <property type="project" value="UniProtKB-KW"/>
</dbReference>
<dbReference type="RefSeq" id="WP_013846080.1">
    <property type="nucleotide sequence ID" value="NC_015593.1"/>
</dbReference>
<evidence type="ECO:0000256" key="1">
    <source>
        <dbReference type="ARBA" id="ARBA00023015"/>
    </source>
</evidence>
<organism evidence="7 8">
    <name type="scientific">Sphingobium chlorophenolicum L-1</name>
    <dbReference type="NCBI Taxonomy" id="690566"/>
    <lineage>
        <taxon>Bacteria</taxon>
        <taxon>Pseudomonadati</taxon>
        <taxon>Pseudomonadota</taxon>
        <taxon>Alphaproteobacteria</taxon>
        <taxon>Sphingomonadales</taxon>
        <taxon>Sphingomonadaceae</taxon>
        <taxon>Sphingobium</taxon>
    </lineage>
</organism>
<feature type="domain" description="Response regulatory" evidence="6">
    <location>
        <begin position="6"/>
        <end position="120"/>
    </location>
</feature>
<name>F6EU00_SPHCR</name>
<dbReference type="STRING" id="690566.Sphch_0105"/>
<keyword evidence="1" id="KW-0805">Transcription regulation</keyword>
<keyword evidence="2" id="KW-0238">DNA-binding</keyword>
<gene>
    <name evidence="7" type="ORF">Sphch_0105</name>
</gene>
<dbReference type="InterPro" id="IPR001789">
    <property type="entry name" value="Sig_transdc_resp-reg_receiver"/>
</dbReference>
<dbReference type="CDD" id="cd06170">
    <property type="entry name" value="LuxR_C_like"/>
    <property type="match status" value="1"/>
</dbReference>
<sequence length="205" mass="22857">MKPACPVYIVDHDSKTRQYLVGALRREGFEPTPFSCGADFVGSLDFLAPGIALLELRLSDRDGMAVQEEILSRRLDIPLIMMSMSSDIPTAVDVIKRGAVDFLEKPFADSVLFKMLANVQPVLERRIEIQRRRDVAAAQLESLTKRERDVVRALGSNSSNRDVADALQISVRTVEMHRASIMKKFGVKKFSEIILALPESGLPRS</sequence>
<dbReference type="Gene3D" id="3.40.50.2300">
    <property type="match status" value="1"/>
</dbReference>
<proteinExistence type="predicted"/>
<dbReference type="GO" id="GO:0006355">
    <property type="term" value="P:regulation of DNA-templated transcription"/>
    <property type="evidence" value="ECO:0007669"/>
    <property type="project" value="InterPro"/>
</dbReference>
<dbReference type="Proteomes" id="UP000007150">
    <property type="component" value="Chromosome 1"/>
</dbReference>
<dbReference type="KEGG" id="sch:Sphch_0105"/>
<keyword evidence="8" id="KW-1185">Reference proteome</keyword>
<protein>
    <submittedName>
        <fullName evidence="7">Two component transcriptional regulator, LuxR family</fullName>
    </submittedName>
</protein>
<dbReference type="SUPFAM" id="SSF52172">
    <property type="entry name" value="CheY-like"/>
    <property type="match status" value="1"/>
</dbReference>
<accession>F6EU00</accession>
<dbReference type="SUPFAM" id="SSF46894">
    <property type="entry name" value="C-terminal effector domain of the bipartite response regulators"/>
    <property type="match status" value="1"/>
</dbReference>
<dbReference type="PRINTS" id="PR00038">
    <property type="entry name" value="HTHLUXR"/>
</dbReference>
<keyword evidence="3" id="KW-0804">Transcription</keyword>
<dbReference type="GO" id="GO:0000160">
    <property type="term" value="P:phosphorelay signal transduction system"/>
    <property type="evidence" value="ECO:0007669"/>
    <property type="project" value="InterPro"/>
</dbReference>
<dbReference type="InterPro" id="IPR016032">
    <property type="entry name" value="Sig_transdc_resp-reg_C-effctor"/>
</dbReference>
<evidence type="ECO:0000256" key="4">
    <source>
        <dbReference type="PROSITE-ProRule" id="PRU00169"/>
    </source>
</evidence>
<comment type="caution">
    <text evidence="4">Lacks conserved residue(s) required for the propagation of feature annotation.</text>
</comment>
<evidence type="ECO:0000313" key="8">
    <source>
        <dbReference type="Proteomes" id="UP000007150"/>
    </source>
</evidence>
<dbReference type="PROSITE" id="PS50043">
    <property type="entry name" value="HTH_LUXR_2"/>
    <property type="match status" value="1"/>
</dbReference>
<dbReference type="PANTHER" id="PTHR44688">
    <property type="entry name" value="DNA-BINDING TRANSCRIPTIONAL ACTIVATOR DEVR_DOSR"/>
    <property type="match status" value="1"/>
</dbReference>
<evidence type="ECO:0000256" key="2">
    <source>
        <dbReference type="ARBA" id="ARBA00023125"/>
    </source>
</evidence>
<reference evidence="7 8" key="1">
    <citation type="submission" date="2011-05" db="EMBL/GenBank/DDBJ databases">
        <title>Complete sequence of chromosome 1 of Sphingobium chlorophenolicum L-1.</title>
        <authorList>
            <consortium name="US DOE Joint Genome Institute"/>
            <person name="Lucas S."/>
            <person name="Han J."/>
            <person name="Lapidus A."/>
            <person name="Cheng J.-F."/>
            <person name="Goodwin L."/>
            <person name="Pitluck S."/>
            <person name="Peters L."/>
            <person name="Daligault H."/>
            <person name="Han C."/>
            <person name="Tapia R."/>
            <person name="Land M."/>
            <person name="Hauser L."/>
            <person name="Kyrpides N."/>
            <person name="Ivanova N."/>
            <person name="Pagani I."/>
            <person name="Turner P."/>
            <person name="Copley S."/>
            <person name="Woyke T."/>
        </authorList>
    </citation>
    <scope>NUCLEOTIDE SEQUENCE [LARGE SCALE GENOMIC DNA]</scope>
    <source>
        <strain evidence="7 8">L-1</strain>
    </source>
</reference>
<dbReference type="SMART" id="SM00448">
    <property type="entry name" value="REC"/>
    <property type="match status" value="1"/>
</dbReference>
<dbReference type="PROSITE" id="PS50110">
    <property type="entry name" value="RESPONSE_REGULATORY"/>
    <property type="match status" value="1"/>
</dbReference>
<evidence type="ECO:0000313" key="7">
    <source>
        <dbReference type="EMBL" id="AEG47807.1"/>
    </source>
</evidence>